<dbReference type="InterPro" id="IPR051538">
    <property type="entry name" value="Acyl-CoA_Synth/Transferase"/>
</dbReference>
<evidence type="ECO:0000313" key="8">
    <source>
        <dbReference type="Proteomes" id="UP000078507"/>
    </source>
</evidence>
<dbReference type="PANTHER" id="PTHR43334">
    <property type="entry name" value="ACETATE--COA LIGASE [ADP-FORMING]"/>
    <property type="match status" value="1"/>
</dbReference>
<dbReference type="STRING" id="36856.ATB98_20820"/>
<dbReference type="Gene3D" id="3.30.1490.20">
    <property type="entry name" value="ATP-grasp fold, A domain"/>
    <property type="match status" value="1"/>
</dbReference>
<dbReference type="SMART" id="SM00881">
    <property type="entry name" value="CoA_binding"/>
    <property type="match status" value="1"/>
</dbReference>
<dbReference type="Gene3D" id="3.40.50.720">
    <property type="entry name" value="NAD(P)-binding Rossmann-like Domain"/>
    <property type="match status" value="1"/>
</dbReference>
<dbReference type="AlphaFoldDB" id="A0A178YLR4"/>
<dbReference type="Pfam" id="PF13380">
    <property type="entry name" value="CoA_binding_2"/>
    <property type="match status" value="1"/>
</dbReference>
<dbReference type="GO" id="GO:0016874">
    <property type="term" value="F:ligase activity"/>
    <property type="evidence" value="ECO:0007669"/>
    <property type="project" value="UniProtKB-KW"/>
</dbReference>
<dbReference type="PANTHER" id="PTHR43334:SF1">
    <property type="entry name" value="3-HYDROXYPROPIONATE--COA LIGASE [ADP-FORMING]"/>
    <property type="match status" value="1"/>
</dbReference>
<evidence type="ECO:0000256" key="2">
    <source>
        <dbReference type="ARBA" id="ARBA00022598"/>
    </source>
</evidence>
<accession>A0A178YLR4</accession>
<dbReference type="InterPro" id="IPR032875">
    <property type="entry name" value="Succ_CoA_lig_flav_dom"/>
</dbReference>
<dbReference type="EMBL" id="LNQB01000062">
    <property type="protein sequence ID" value="OAP48261.1"/>
    <property type="molecule type" value="Genomic_DNA"/>
</dbReference>
<feature type="compositionally biased region" description="Basic and acidic residues" evidence="5">
    <location>
        <begin position="452"/>
        <end position="461"/>
    </location>
</feature>
<sequence length="689" mass="72152">MTFIDALLNPSSVAVVGASSDAAKLTGRPIAYLQQHGYKGRIYPINPRYETIGDLTCYADAQALPEAPDLGLVLVGANRVIESVRQLAAAGTKAAIVLASGFGEAGEEGRRLQAELREAAGSMRILGPNTIGLVNLTDRIMLTASGAMEMKDFRAGGIALLSQSGGILGSLLSRGVGRGVGFSKLIATGNESDIEVADLLDAMADDPATRVVALYLETIRNVAKFRNAAARVIAAGKPIVAYKVGRSESGAQSAVSHTGALAGADKVYDALFKQLGIIRAQTFADLLDIPAALSQGRLLSGNRVAIVTSTGGAATIVADNIGLAGLEMPSPDPDTAEKLLALDLTEAVLDRNPIDVTLAGLRPDLFRSILKILSESPTYDAIVVVVGSSSIGQPDVVARPLLESMDISNKPIVAYVSPEAPGIVQHLNANRIPAYAAPESCAAALCALRPRGEADPSERRPAPAVDGADLPQGSLNEADAKRLYERFGFPITREIEAATPADAAAKATAFEGPVVIKILSKEILHKSEVGGVEVGVATADVETACEQMLSRIQVAAPGAKVDGFLIQELVRGGIEFILGYNRDPQLGPCVLLGAGGVTTELYQDVAMRLLPVTRRQVRDMVRELKCSALLEGFRGRPVADTEALIDAVLVFADMAVALDDRLQEAEINPVFVLPKGSGVRAGDALVVLR</sequence>
<dbReference type="OrthoDB" id="9807426at2"/>
<dbReference type="InterPro" id="IPR013815">
    <property type="entry name" value="ATP_grasp_subdomain_1"/>
</dbReference>
<dbReference type="InterPro" id="IPR036291">
    <property type="entry name" value="NAD(P)-bd_dom_sf"/>
</dbReference>
<dbReference type="InterPro" id="IPR003781">
    <property type="entry name" value="CoA-bd"/>
</dbReference>
<dbReference type="GO" id="GO:0005524">
    <property type="term" value="F:ATP binding"/>
    <property type="evidence" value="ECO:0007669"/>
    <property type="project" value="UniProtKB-KW"/>
</dbReference>
<dbReference type="InterPro" id="IPR016102">
    <property type="entry name" value="Succinyl-CoA_synth-like"/>
</dbReference>
<dbReference type="GO" id="GO:0006099">
    <property type="term" value="P:tricarboxylic acid cycle"/>
    <property type="evidence" value="ECO:0007669"/>
    <property type="project" value="UniProtKB-KW"/>
</dbReference>
<feature type="domain" description="CoA-binding" evidence="6">
    <location>
        <begin position="7"/>
        <end position="102"/>
    </location>
</feature>
<gene>
    <name evidence="7" type="ORF">ATB98_20820</name>
</gene>
<proteinExistence type="predicted"/>
<dbReference type="RefSeq" id="WP_066870915.1">
    <property type="nucleotide sequence ID" value="NZ_WITB01000056.1"/>
</dbReference>
<dbReference type="SUPFAM" id="SSF56059">
    <property type="entry name" value="Glutathione synthetase ATP-binding domain-like"/>
    <property type="match status" value="1"/>
</dbReference>
<keyword evidence="8" id="KW-1185">Reference proteome</keyword>
<protein>
    <submittedName>
        <fullName evidence="7">6-carboxyhexanoate--CoA ligase</fullName>
    </submittedName>
</protein>
<organism evidence="7 8">
    <name type="scientific">Sinorhizobium saheli</name>
    <dbReference type="NCBI Taxonomy" id="36856"/>
    <lineage>
        <taxon>Bacteria</taxon>
        <taxon>Pseudomonadati</taxon>
        <taxon>Pseudomonadota</taxon>
        <taxon>Alphaproteobacteria</taxon>
        <taxon>Hyphomicrobiales</taxon>
        <taxon>Rhizobiaceae</taxon>
        <taxon>Sinorhizobium/Ensifer group</taxon>
        <taxon>Sinorhizobium</taxon>
    </lineage>
</organism>
<comment type="caution">
    <text evidence="7">The sequence shown here is derived from an EMBL/GenBank/DDBJ whole genome shotgun (WGS) entry which is preliminary data.</text>
</comment>
<dbReference type="Pfam" id="PF13549">
    <property type="entry name" value="ATP-grasp_5"/>
    <property type="match status" value="1"/>
</dbReference>
<dbReference type="SUPFAM" id="SSF52210">
    <property type="entry name" value="Succinyl-CoA synthetase domains"/>
    <property type="match status" value="2"/>
</dbReference>
<dbReference type="Proteomes" id="UP000078507">
    <property type="component" value="Unassembled WGS sequence"/>
</dbReference>
<keyword evidence="4" id="KW-0067">ATP-binding</keyword>
<evidence type="ECO:0000313" key="7">
    <source>
        <dbReference type="EMBL" id="OAP48261.1"/>
    </source>
</evidence>
<dbReference type="Pfam" id="PF13607">
    <property type="entry name" value="Succ_CoA_lig"/>
    <property type="match status" value="1"/>
</dbReference>
<name>A0A178YLR4_SINSA</name>
<reference evidence="7 8" key="1">
    <citation type="submission" date="2015-11" db="EMBL/GenBank/DDBJ databases">
        <title>Ensifer anhuiense sp. nov., an effective nitrogen fixation bacterium with Glycine soja.</title>
        <authorList>
            <person name="Yan H."/>
            <person name="Chen W."/>
        </authorList>
    </citation>
    <scope>NUCLEOTIDE SEQUENCE [LARGE SCALE GENOMIC DNA]</scope>
    <source>
        <strain evidence="7 8">LMG 7837</strain>
    </source>
</reference>
<evidence type="ECO:0000256" key="5">
    <source>
        <dbReference type="SAM" id="MobiDB-lite"/>
    </source>
</evidence>
<keyword evidence="1" id="KW-0816">Tricarboxylic acid cycle</keyword>
<evidence type="ECO:0000259" key="6">
    <source>
        <dbReference type="SMART" id="SM00881"/>
    </source>
</evidence>
<keyword evidence="2 7" id="KW-0436">Ligase</keyword>
<evidence type="ECO:0000256" key="1">
    <source>
        <dbReference type="ARBA" id="ARBA00022532"/>
    </source>
</evidence>
<dbReference type="Gene3D" id="3.40.50.261">
    <property type="entry name" value="Succinyl-CoA synthetase domains"/>
    <property type="match status" value="2"/>
</dbReference>
<dbReference type="Gene3D" id="3.30.470.20">
    <property type="entry name" value="ATP-grasp fold, B domain"/>
    <property type="match status" value="1"/>
</dbReference>
<evidence type="ECO:0000256" key="4">
    <source>
        <dbReference type="ARBA" id="ARBA00022840"/>
    </source>
</evidence>
<dbReference type="SUPFAM" id="SSF51735">
    <property type="entry name" value="NAD(P)-binding Rossmann-fold domains"/>
    <property type="match status" value="1"/>
</dbReference>
<evidence type="ECO:0000256" key="3">
    <source>
        <dbReference type="ARBA" id="ARBA00022741"/>
    </source>
</evidence>
<feature type="region of interest" description="Disordered" evidence="5">
    <location>
        <begin position="452"/>
        <end position="471"/>
    </location>
</feature>
<keyword evidence="3" id="KW-0547">Nucleotide-binding</keyword>